<feature type="region of interest" description="Disordered" evidence="1">
    <location>
        <begin position="1"/>
        <end position="84"/>
    </location>
</feature>
<dbReference type="InterPro" id="IPR018824">
    <property type="entry name" value="Conidiation-specific_6"/>
</dbReference>
<evidence type="ECO:0000313" key="3">
    <source>
        <dbReference type="Proteomes" id="UP000319160"/>
    </source>
</evidence>
<accession>A0A553HNK6</accession>
<dbReference type="GO" id="GO:0005737">
    <property type="term" value="C:cytoplasm"/>
    <property type="evidence" value="ECO:0007669"/>
    <property type="project" value="TreeGrafter"/>
</dbReference>
<reference evidence="3" key="1">
    <citation type="submission" date="2019-06" db="EMBL/GenBank/DDBJ databases">
        <title>Draft genome sequence of the griseofulvin-producing fungus Xylaria cubensis strain G536.</title>
        <authorList>
            <person name="Mead M.E."/>
            <person name="Raja H.A."/>
            <person name="Steenwyk J.L."/>
            <person name="Knowles S.L."/>
            <person name="Oberlies N.H."/>
            <person name="Rokas A."/>
        </authorList>
    </citation>
    <scope>NUCLEOTIDE SEQUENCE [LARGE SCALE GENOMIC DNA]</scope>
    <source>
        <strain evidence="3">G536</strain>
    </source>
</reference>
<sequence length="84" mass="9098">MSEAQIAGGHKANLNNPNTSEESKQHSREVLDNEFNGGDVAGSVDDHEKNPNNVAGGLKATMKNPNVSDEAKQRAKERLENNEL</sequence>
<organism evidence="2 3">
    <name type="scientific">Xylaria flabelliformis</name>
    <dbReference type="NCBI Taxonomy" id="2512241"/>
    <lineage>
        <taxon>Eukaryota</taxon>
        <taxon>Fungi</taxon>
        <taxon>Dikarya</taxon>
        <taxon>Ascomycota</taxon>
        <taxon>Pezizomycotina</taxon>
        <taxon>Sordariomycetes</taxon>
        <taxon>Xylariomycetidae</taxon>
        <taxon>Xylariales</taxon>
        <taxon>Xylariaceae</taxon>
        <taxon>Xylaria</taxon>
    </lineage>
</organism>
<name>A0A553HNK6_9PEZI</name>
<evidence type="ECO:0000313" key="2">
    <source>
        <dbReference type="EMBL" id="TRX89530.1"/>
    </source>
</evidence>
<proteinExistence type="predicted"/>
<protein>
    <recommendedName>
        <fullName evidence="4">Conidiation protein 6</fullName>
    </recommendedName>
</protein>
<dbReference type="AlphaFoldDB" id="A0A553HNK6"/>
<dbReference type="PANTHER" id="PTHR36576">
    <property type="entry name" value="UPF0654 PROTEIN C11D3.01C-RELATED"/>
    <property type="match status" value="1"/>
</dbReference>
<evidence type="ECO:0000256" key="1">
    <source>
        <dbReference type="SAM" id="MobiDB-lite"/>
    </source>
</evidence>
<keyword evidence="3" id="KW-1185">Reference proteome</keyword>
<dbReference type="Pfam" id="PF10346">
    <property type="entry name" value="Con-6"/>
    <property type="match status" value="2"/>
</dbReference>
<dbReference type="EMBL" id="VFLP01000066">
    <property type="protein sequence ID" value="TRX89530.1"/>
    <property type="molecule type" value="Genomic_DNA"/>
</dbReference>
<dbReference type="OrthoDB" id="5419162at2759"/>
<comment type="caution">
    <text evidence="2">The sequence shown here is derived from an EMBL/GenBank/DDBJ whole genome shotgun (WGS) entry which is preliminary data.</text>
</comment>
<feature type="compositionally biased region" description="Basic and acidic residues" evidence="1">
    <location>
        <begin position="21"/>
        <end position="31"/>
    </location>
</feature>
<dbReference type="PANTHER" id="PTHR36576:SF1">
    <property type="entry name" value="UPF0654 PROTEIN C11D3.01C-RELATED"/>
    <property type="match status" value="1"/>
</dbReference>
<gene>
    <name evidence="2" type="ORF">FHL15_009574</name>
</gene>
<evidence type="ECO:0008006" key="4">
    <source>
        <dbReference type="Google" id="ProtNLM"/>
    </source>
</evidence>
<dbReference type="Proteomes" id="UP000319160">
    <property type="component" value="Unassembled WGS sequence"/>
</dbReference>
<dbReference type="InterPro" id="IPR052670">
    <property type="entry name" value="UPF0654_domain"/>
</dbReference>
<feature type="compositionally biased region" description="Basic and acidic residues" evidence="1">
    <location>
        <begin position="69"/>
        <end position="84"/>
    </location>
</feature>